<evidence type="ECO:0000313" key="4">
    <source>
        <dbReference type="Proteomes" id="UP000215355"/>
    </source>
</evidence>
<evidence type="ECO:0000256" key="1">
    <source>
        <dbReference type="ARBA" id="ARBA00035644"/>
    </source>
</evidence>
<dbReference type="RefSeq" id="WP_093100242.1">
    <property type="nucleotide sequence ID" value="NZ_FNGK01000006.1"/>
</dbReference>
<dbReference type="InterPro" id="IPR013113">
    <property type="entry name" value="SIP_FAD-bd"/>
</dbReference>
<accession>A0AAJ4XEY2</accession>
<dbReference type="PANTHER" id="PTHR30157">
    <property type="entry name" value="FERRIC REDUCTASE, NADPH-DEPENDENT"/>
    <property type="match status" value="1"/>
</dbReference>
<evidence type="ECO:0000259" key="2">
    <source>
        <dbReference type="PROSITE" id="PS51384"/>
    </source>
</evidence>
<dbReference type="PROSITE" id="PS51384">
    <property type="entry name" value="FAD_FR"/>
    <property type="match status" value="1"/>
</dbReference>
<dbReference type="CDD" id="cd06193">
    <property type="entry name" value="siderophore_interacting"/>
    <property type="match status" value="1"/>
</dbReference>
<dbReference type="SUPFAM" id="SSF63380">
    <property type="entry name" value="Riboflavin synthase domain-like"/>
    <property type="match status" value="1"/>
</dbReference>
<sequence length="270" mass="30819">MEKPIISKYVFKVTGKQNITPHYIRVVLKSDQAIDFDKCTPGANNKIFIPPHGKKDVQFASFDAEKGEWVMPEEDVKPIVRTYTHRQYNPKTQEITIDFVNHGENGPASAWARKATLGDQLGVAMKIRETVHYPNVDWYLLVGDATAIPVISCILESLPASARGYCLIEIPSEHDFHPELKHDGFEFQWLINPEPEKGSSLPHLTMDVQLPTNLSKFAYVACEYSSVKELRSYFKDKLGWSNKDFYAFSYWKAGVAEDKSAQDRREEKSE</sequence>
<dbReference type="KEGG" id="smiz:4412673_03254"/>
<dbReference type="Pfam" id="PF04954">
    <property type="entry name" value="SIP"/>
    <property type="match status" value="1"/>
</dbReference>
<dbReference type="AlphaFoldDB" id="A0AAJ4XEY2"/>
<organism evidence="3 4">
    <name type="scientific">Sphingobacterium mizutaii</name>
    <dbReference type="NCBI Taxonomy" id="1010"/>
    <lineage>
        <taxon>Bacteria</taxon>
        <taxon>Pseudomonadati</taxon>
        <taxon>Bacteroidota</taxon>
        <taxon>Sphingobacteriia</taxon>
        <taxon>Sphingobacteriales</taxon>
        <taxon>Sphingobacteriaceae</taxon>
        <taxon>Sphingobacterium</taxon>
    </lineage>
</organism>
<dbReference type="GO" id="GO:0016491">
    <property type="term" value="F:oxidoreductase activity"/>
    <property type="evidence" value="ECO:0007669"/>
    <property type="project" value="InterPro"/>
</dbReference>
<evidence type="ECO:0000313" key="3">
    <source>
        <dbReference type="EMBL" id="SNV55981.1"/>
    </source>
</evidence>
<dbReference type="Gene3D" id="2.40.30.10">
    <property type="entry name" value="Translation factors"/>
    <property type="match status" value="1"/>
</dbReference>
<dbReference type="PANTHER" id="PTHR30157:SF0">
    <property type="entry name" value="NADPH-DEPENDENT FERRIC-CHELATE REDUCTASE"/>
    <property type="match status" value="1"/>
</dbReference>
<dbReference type="Proteomes" id="UP000215355">
    <property type="component" value="Chromosome 1"/>
</dbReference>
<proteinExistence type="inferred from homology"/>
<dbReference type="InterPro" id="IPR017927">
    <property type="entry name" value="FAD-bd_FR_type"/>
</dbReference>
<name>A0AAJ4XEY2_9SPHI</name>
<feature type="domain" description="FAD-binding FR-type" evidence="2">
    <location>
        <begin position="6"/>
        <end position="134"/>
    </location>
</feature>
<protein>
    <submittedName>
        <fullName evidence="3">Vibriobactin utilization protein ViuB</fullName>
    </submittedName>
</protein>
<dbReference type="InterPro" id="IPR039374">
    <property type="entry name" value="SIP_fam"/>
</dbReference>
<dbReference type="InterPro" id="IPR017938">
    <property type="entry name" value="Riboflavin_synthase-like_b-brl"/>
</dbReference>
<dbReference type="InterPro" id="IPR007037">
    <property type="entry name" value="SIP_rossman_dom"/>
</dbReference>
<dbReference type="InterPro" id="IPR039261">
    <property type="entry name" value="FNR_nucleotide-bd"/>
</dbReference>
<dbReference type="Gene3D" id="3.40.50.80">
    <property type="entry name" value="Nucleotide-binding domain of ferredoxin-NADP reductase (FNR) module"/>
    <property type="match status" value="1"/>
</dbReference>
<reference evidence="3 4" key="1">
    <citation type="submission" date="2017-06" db="EMBL/GenBank/DDBJ databases">
        <authorList>
            <consortium name="Pathogen Informatics"/>
        </authorList>
    </citation>
    <scope>NUCLEOTIDE SEQUENCE [LARGE SCALE GENOMIC DNA]</scope>
    <source>
        <strain evidence="3 4">NCTC12149</strain>
    </source>
</reference>
<gene>
    <name evidence="3" type="primary">viuB</name>
    <name evidence="3" type="ORF">SAMEA4412673_03254</name>
</gene>
<dbReference type="EMBL" id="LT906468">
    <property type="protein sequence ID" value="SNV55981.1"/>
    <property type="molecule type" value="Genomic_DNA"/>
</dbReference>
<comment type="similarity">
    <text evidence="1">Belongs to the SIP oxidoreductase family.</text>
</comment>
<dbReference type="Pfam" id="PF08021">
    <property type="entry name" value="FAD_binding_9"/>
    <property type="match status" value="1"/>
</dbReference>